<organism evidence="3 4">
    <name type="scientific">Cylindrodendrum hubeiense</name>
    <dbReference type="NCBI Taxonomy" id="595255"/>
    <lineage>
        <taxon>Eukaryota</taxon>
        <taxon>Fungi</taxon>
        <taxon>Dikarya</taxon>
        <taxon>Ascomycota</taxon>
        <taxon>Pezizomycotina</taxon>
        <taxon>Sordariomycetes</taxon>
        <taxon>Hypocreomycetidae</taxon>
        <taxon>Hypocreales</taxon>
        <taxon>Nectriaceae</taxon>
        <taxon>Cylindrodendrum</taxon>
    </lineage>
</organism>
<feature type="region of interest" description="Disordered" evidence="1">
    <location>
        <begin position="1"/>
        <end position="175"/>
    </location>
</feature>
<feature type="compositionally biased region" description="Polar residues" evidence="1">
    <location>
        <begin position="73"/>
        <end position="98"/>
    </location>
</feature>
<accession>A0A9P5LKB7</accession>
<keyword evidence="2" id="KW-1133">Transmembrane helix</keyword>
<gene>
    <name evidence="3" type="ORF">G7Z17_g3141</name>
</gene>
<feature type="compositionally biased region" description="Pro residues" evidence="1">
    <location>
        <begin position="101"/>
        <end position="112"/>
    </location>
</feature>
<feature type="compositionally biased region" description="Low complexity" evidence="1">
    <location>
        <begin position="42"/>
        <end position="69"/>
    </location>
</feature>
<keyword evidence="2" id="KW-0812">Transmembrane</keyword>
<feature type="compositionally biased region" description="Low complexity" evidence="1">
    <location>
        <begin position="113"/>
        <end position="131"/>
    </location>
</feature>
<feature type="compositionally biased region" description="Polar residues" evidence="1">
    <location>
        <begin position="149"/>
        <end position="175"/>
    </location>
</feature>
<dbReference type="OrthoDB" id="4899684at2759"/>
<dbReference type="AlphaFoldDB" id="A0A9P5LKB7"/>
<sequence>MDPHDPSYGSHPSQSIPDAAYPDSSYQPSYGGSDKPPLGATSSPVSSHPQHQQQHSYSPSSSQPSQPSHLGAFSSQSSPNSSRIAPSPWSAPSPQGVTMPSGPPPPYDPTQPPSSYSPLDSSSHSRSNSRPTDLHIQPTPAASTHYPPSLSSAQSPHAPSPNPYSTTGSSLENASQKLGPVAEARLRKKRKMKICVVTMCAVILFIIALIIGVAVGVLKVRFNKDKHGGPDSPDNIQD</sequence>
<evidence type="ECO:0000256" key="2">
    <source>
        <dbReference type="SAM" id="Phobius"/>
    </source>
</evidence>
<proteinExistence type="predicted"/>
<reference evidence="3" key="1">
    <citation type="submission" date="2020-03" db="EMBL/GenBank/DDBJ databases">
        <title>Draft Genome Sequence of Cylindrodendrum hubeiense.</title>
        <authorList>
            <person name="Buettner E."/>
            <person name="Kellner H."/>
        </authorList>
    </citation>
    <scope>NUCLEOTIDE SEQUENCE</scope>
    <source>
        <strain evidence="3">IHI 201604</strain>
    </source>
</reference>
<keyword evidence="4" id="KW-1185">Reference proteome</keyword>
<protein>
    <submittedName>
        <fullName evidence="3">Uncharacterized protein</fullName>
    </submittedName>
</protein>
<evidence type="ECO:0000313" key="4">
    <source>
        <dbReference type="Proteomes" id="UP000722485"/>
    </source>
</evidence>
<name>A0A9P5LKB7_9HYPO</name>
<comment type="caution">
    <text evidence="3">The sequence shown here is derived from an EMBL/GenBank/DDBJ whole genome shotgun (WGS) entry which is preliminary data.</text>
</comment>
<evidence type="ECO:0000256" key="1">
    <source>
        <dbReference type="SAM" id="MobiDB-lite"/>
    </source>
</evidence>
<feature type="transmembrane region" description="Helical" evidence="2">
    <location>
        <begin position="194"/>
        <end position="218"/>
    </location>
</feature>
<dbReference type="EMBL" id="JAANBB010000036">
    <property type="protein sequence ID" value="KAF7554157.1"/>
    <property type="molecule type" value="Genomic_DNA"/>
</dbReference>
<dbReference type="Proteomes" id="UP000722485">
    <property type="component" value="Unassembled WGS sequence"/>
</dbReference>
<keyword evidence="2" id="KW-0472">Membrane</keyword>
<evidence type="ECO:0000313" key="3">
    <source>
        <dbReference type="EMBL" id="KAF7554157.1"/>
    </source>
</evidence>